<gene>
    <name evidence="1" type="ORF">FBBNIHIM_19405</name>
</gene>
<protein>
    <submittedName>
        <fullName evidence="1">Uncharacterized protein</fullName>
    </submittedName>
</protein>
<name>A0ABN8TIM8_9ENTR</name>
<evidence type="ECO:0000313" key="2">
    <source>
        <dbReference type="Proteomes" id="UP001152651"/>
    </source>
</evidence>
<accession>A0ABN8TIM8</accession>
<organism evidence="1 2">
    <name type="scientific">Pseudocitrobacter vendiensis</name>
    <dbReference type="NCBI Taxonomy" id="2488306"/>
    <lineage>
        <taxon>Bacteria</taxon>
        <taxon>Pseudomonadati</taxon>
        <taxon>Pseudomonadota</taxon>
        <taxon>Gammaproteobacteria</taxon>
        <taxon>Enterobacterales</taxon>
        <taxon>Enterobacteriaceae</taxon>
        <taxon>Pseudocitrobacter</taxon>
    </lineage>
</organism>
<reference evidence="1" key="1">
    <citation type="submission" date="2022-05" db="EMBL/GenBank/DDBJ databases">
        <authorList>
            <person name="Blom J."/>
        </authorList>
    </citation>
    <scope>NUCLEOTIDE SEQUENCE</scope>
    <source>
        <strain evidence="1">Type strain: CPO20170097</strain>
    </source>
</reference>
<evidence type="ECO:0000313" key="1">
    <source>
        <dbReference type="EMBL" id="CAH6661279.1"/>
    </source>
</evidence>
<dbReference type="EMBL" id="CALSBS010000021">
    <property type="protein sequence ID" value="CAH6661279.1"/>
    <property type="molecule type" value="Genomic_DNA"/>
</dbReference>
<keyword evidence="2" id="KW-1185">Reference proteome</keyword>
<comment type="caution">
    <text evidence="1">The sequence shown here is derived from an EMBL/GenBank/DDBJ whole genome shotgun (WGS) entry which is preliminary data.</text>
</comment>
<proteinExistence type="predicted"/>
<dbReference type="Proteomes" id="UP001152651">
    <property type="component" value="Unassembled WGS sequence"/>
</dbReference>
<sequence length="37" mass="4353">MRIENKQNEKRLTYANDLQVARYGSEEHRNSKSSSIV</sequence>